<reference evidence="11 12" key="1">
    <citation type="submission" date="2020-08" db="EMBL/GenBank/DDBJ databases">
        <title>Genomic Encyclopedia of Type Strains, Phase IV (KMG-V): Genome sequencing to study the core and pangenomes of soil and plant-associated prokaryotes.</title>
        <authorList>
            <person name="Whitman W."/>
        </authorList>
    </citation>
    <scope>NUCLEOTIDE SEQUENCE [LARGE SCALE GENOMIC DNA]</scope>
    <source>
        <strain evidence="11 12">M8UP14</strain>
    </source>
</reference>
<dbReference type="SMART" id="SM00944">
    <property type="entry name" value="Pro-kuma_activ"/>
    <property type="match status" value="1"/>
</dbReference>
<keyword evidence="8" id="KW-0812">Transmembrane</keyword>
<feature type="domain" description="Peptidase S53" evidence="10">
    <location>
        <begin position="243"/>
        <end position="694"/>
    </location>
</feature>
<dbReference type="Pfam" id="PF09286">
    <property type="entry name" value="Pro-kuma_activ"/>
    <property type="match status" value="1"/>
</dbReference>
<dbReference type="Gene3D" id="3.40.50.200">
    <property type="entry name" value="Peptidase S8/S53 domain"/>
    <property type="match status" value="1"/>
</dbReference>
<comment type="caution">
    <text evidence="11">The sequence shown here is derived from an EMBL/GenBank/DDBJ whole genome shotgun (WGS) entry which is preliminary data.</text>
</comment>
<keyword evidence="6" id="KW-0106">Calcium</keyword>
<dbReference type="CDD" id="cd04056">
    <property type="entry name" value="Peptidases_S53"/>
    <property type="match status" value="1"/>
</dbReference>
<keyword evidence="2" id="KW-0645">Protease</keyword>
<feature type="transmembrane region" description="Helical" evidence="8">
    <location>
        <begin position="1482"/>
        <end position="1503"/>
    </location>
</feature>
<dbReference type="RefSeq" id="WP_184221176.1">
    <property type="nucleotide sequence ID" value="NZ_JACHIP010000006.1"/>
</dbReference>
<dbReference type="InterPro" id="IPR050819">
    <property type="entry name" value="Tripeptidyl-peptidase_I"/>
</dbReference>
<dbReference type="Pfam" id="PF16640">
    <property type="entry name" value="Big_3_5"/>
    <property type="match status" value="3"/>
</dbReference>
<dbReference type="GO" id="GO:0004252">
    <property type="term" value="F:serine-type endopeptidase activity"/>
    <property type="evidence" value="ECO:0007669"/>
    <property type="project" value="InterPro"/>
</dbReference>
<evidence type="ECO:0000256" key="8">
    <source>
        <dbReference type="SAM" id="Phobius"/>
    </source>
</evidence>
<dbReference type="PANTHER" id="PTHR14218:SF15">
    <property type="entry name" value="TRIPEPTIDYL-PEPTIDASE 1"/>
    <property type="match status" value="1"/>
</dbReference>
<dbReference type="PANTHER" id="PTHR14218">
    <property type="entry name" value="PROTEASE S8 TRIPEPTIDYL PEPTIDASE I CLN2"/>
    <property type="match status" value="1"/>
</dbReference>
<dbReference type="InterPro" id="IPR030400">
    <property type="entry name" value="Sedolisin_dom"/>
</dbReference>
<dbReference type="PROSITE" id="PS00138">
    <property type="entry name" value="SUBTILASE_SER"/>
    <property type="match status" value="1"/>
</dbReference>
<evidence type="ECO:0000256" key="1">
    <source>
        <dbReference type="ARBA" id="ARBA00001913"/>
    </source>
</evidence>
<keyword evidence="3" id="KW-0479">Metal-binding</keyword>
<evidence type="ECO:0000256" key="3">
    <source>
        <dbReference type="ARBA" id="ARBA00022723"/>
    </source>
</evidence>
<gene>
    <name evidence="11" type="ORF">HDF16_004284</name>
</gene>
<feature type="signal peptide" evidence="9">
    <location>
        <begin position="1"/>
        <end position="25"/>
    </location>
</feature>
<dbReference type="Gene3D" id="2.60.40.10">
    <property type="entry name" value="Immunoglobulins"/>
    <property type="match status" value="3"/>
</dbReference>
<proteinExistence type="predicted"/>
<dbReference type="InterPro" id="IPR023828">
    <property type="entry name" value="Peptidase_S8_Ser-AS"/>
</dbReference>
<evidence type="ECO:0000256" key="9">
    <source>
        <dbReference type="SAM" id="SignalP"/>
    </source>
</evidence>
<evidence type="ECO:0000256" key="7">
    <source>
        <dbReference type="ARBA" id="ARBA00023145"/>
    </source>
</evidence>
<comment type="cofactor">
    <cofactor evidence="1">
        <name>Ca(2+)</name>
        <dbReference type="ChEBI" id="CHEBI:29108"/>
    </cofactor>
</comment>
<dbReference type="EMBL" id="JACHIP010000006">
    <property type="protein sequence ID" value="MBB5059558.1"/>
    <property type="molecule type" value="Genomic_DNA"/>
</dbReference>
<evidence type="ECO:0000256" key="2">
    <source>
        <dbReference type="ARBA" id="ARBA00022670"/>
    </source>
</evidence>
<dbReference type="CDD" id="cd11377">
    <property type="entry name" value="Pro-peptidase_S53"/>
    <property type="match status" value="1"/>
</dbReference>
<organism evidence="11 12">
    <name type="scientific">Granulicella aggregans</name>
    <dbReference type="NCBI Taxonomy" id="474949"/>
    <lineage>
        <taxon>Bacteria</taxon>
        <taxon>Pseudomonadati</taxon>
        <taxon>Acidobacteriota</taxon>
        <taxon>Terriglobia</taxon>
        <taxon>Terriglobales</taxon>
        <taxon>Acidobacteriaceae</taxon>
        <taxon>Granulicella</taxon>
    </lineage>
</organism>
<dbReference type="InterPro" id="IPR013783">
    <property type="entry name" value="Ig-like_fold"/>
</dbReference>
<evidence type="ECO:0000313" key="11">
    <source>
        <dbReference type="EMBL" id="MBB5059558.1"/>
    </source>
</evidence>
<keyword evidence="9" id="KW-0732">Signal</keyword>
<dbReference type="PROSITE" id="PS51695">
    <property type="entry name" value="SEDOLISIN"/>
    <property type="match status" value="1"/>
</dbReference>
<evidence type="ECO:0000259" key="10">
    <source>
        <dbReference type="PROSITE" id="PS51695"/>
    </source>
</evidence>
<keyword evidence="8" id="KW-1133">Transmembrane helix</keyword>
<dbReference type="InterPro" id="IPR015366">
    <property type="entry name" value="S53_propep"/>
</dbReference>
<keyword evidence="7" id="KW-0865">Zymogen</keyword>
<keyword evidence="4" id="KW-0378">Hydrolase</keyword>
<dbReference type="SUPFAM" id="SSF54897">
    <property type="entry name" value="Protease propeptides/inhibitors"/>
    <property type="match status" value="1"/>
</dbReference>
<dbReference type="InterPro" id="IPR032109">
    <property type="entry name" value="Big_3_5"/>
</dbReference>
<protein>
    <recommendedName>
        <fullName evidence="10">Peptidase S53 domain-containing protein</fullName>
    </recommendedName>
</protein>
<dbReference type="GO" id="GO:0008240">
    <property type="term" value="F:tripeptidyl-peptidase activity"/>
    <property type="evidence" value="ECO:0007669"/>
    <property type="project" value="TreeGrafter"/>
</dbReference>
<keyword evidence="8" id="KW-0472">Membrane</keyword>
<dbReference type="InterPro" id="IPR036852">
    <property type="entry name" value="Peptidase_S8/S53_dom_sf"/>
</dbReference>
<feature type="transmembrane region" description="Helical" evidence="8">
    <location>
        <begin position="1455"/>
        <end position="1475"/>
    </location>
</feature>
<name>A0A7W7ZGR4_9BACT</name>
<evidence type="ECO:0000256" key="4">
    <source>
        <dbReference type="ARBA" id="ARBA00022801"/>
    </source>
</evidence>
<keyword evidence="5" id="KW-0720">Serine protease</keyword>
<evidence type="ECO:0000313" key="12">
    <source>
        <dbReference type="Proteomes" id="UP000540989"/>
    </source>
</evidence>
<keyword evidence="12" id="KW-1185">Reference proteome</keyword>
<evidence type="ECO:0000256" key="6">
    <source>
        <dbReference type="ARBA" id="ARBA00022837"/>
    </source>
</evidence>
<accession>A0A7W7ZGR4</accession>
<dbReference type="Proteomes" id="UP000540989">
    <property type="component" value="Unassembled WGS sequence"/>
</dbReference>
<sequence>MLRRLLICFSLSLALAASVSSSASAQQSQAVQLNGSHVPSRITAAVNENARVALHGNVHPLAQARYDRGAVAATMPASRLMLLMKHSPTQAAAVREYIDSLQDKKSPNYHKWLTPEQYGAKYGPSDQDLQAVTTWLQSHGFAVNRIAKARNVIEFSGNAGQVQEAFHTSIHHYVVNGEDHFANATDPEIPAALAPVVAGVTQLHNFNLKKNSVVGKQGHWSADSSRTGKNITWTDPHGNESLYVAPADVAVLYNTPNHTLNPSYTGTSYDGTGVTVGIVGDSNFIMKDVANYRAFFLNDTNAAHLPNVIVDGNDPGVTPDAGEAILDNEIVGGVAPGAKINFYTSENTDLQAGLFLAIFRALDDNTADILNVSFGGCEQGQGQAGNQQEFLAWEQAATQGISVTVSTGDSGAASCDNPNTQQIAYDGLAVNGLASTPYAVAVGGTDFGVLSSNYPSSFDQYMNSNGGVAPYYGSVLGPIPETVWNDSTTNNTTLNLNVPNSKYNIVGGGGGISTCGYEDESSRCLAGYAKPAYQTNLTPADGARDLPDVSFFASNGFSFAIWGVCADNITNGEATTYTDCELVNGKPSSTTTLSGYGGTSAAAPAFAGMLALVSQSTGSRLGNVNPVLYSLAETTPSVFHDVTVGNNSVFCESGSPNCNSTNFLTGYDSGTGYDLATGLGSVDATALVQSWPSVSFAPSTTGFQLGTSMATLTEAAITVQHGTPLTFMSETAPGGSVTGNVTLITDTDVTVTPGGGAPTPLYSLSVGGIATGTTTWLPGGSYNVYAYYGGDTSYAASKSNPVPVIVGPEDSTTAISTVFYDASSGLPLSGTVVPYGAYLFATATPQGVSGPSSVPTGTVTFKNSSTALGSPVNINTAGIASYNSQDQPAFPAGTYQLSANYSGDASYNPSHSISSAFTVTKGQISTSLSADSTGVSYGGSVTLTAYIATDSVGNFPTGPITFMSGSTVLGTATMETGYSTQDYTDAGIAKATITGTQFPKNGVNGVTATYAGDANYASSISNGVGITVTGVPTPKIGLNGPATLTIASPGTSVDATMTVTPFGGFTGAVNLTCAVTGPSGAVSAPTCAAATATITGTTATTATVTFATTSTTTAGVYSATVTGADAATGKIAASATIVLTVNPAVVPAFTMAATPVTLAGPGTSAASTVSVTPSGGFTGGVSLTCAASAAGLTCDPAGATVAASGGSASLTIHAPSTTVAGAYSLTVNGVDAATGKVTASTMVAVTVNVAATPSLAIAATPVTMSNPGASAGSTVTLTPSGGFAGTVNLTCTVTASPTGAVSLPVCPTTTASISGTAAVTAMLNIETTSTTTPGSYTLAVTANAGGASVATTSVTVTISAPVVPAGFTLTGTSVTVATLGSTGTSTITLTPAGGFTGQVNLKCAMASAPSGVNVDPTCSFGSSNSVVITASGPVTATMNVATSTTATAMVAPHNGGWQGIAQAASLAGLLFCFIPSRRRKRIVFMVLLLAAAGSFTIGCGGAASTSSTPVNGAGAFTFTVTGTDAASGALVSSTTVIVNVQ</sequence>
<dbReference type="GO" id="GO:0046872">
    <property type="term" value="F:metal ion binding"/>
    <property type="evidence" value="ECO:0007669"/>
    <property type="project" value="UniProtKB-KW"/>
</dbReference>
<feature type="chain" id="PRO_5030977091" description="Peptidase S53 domain-containing protein" evidence="9">
    <location>
        <begin position="26"/>
        <end position="1541"/>
    </location>
</feature>
<dbReference type="GO" id="GO:0006508">
    <property type="term" value="P:proteolysis"/>
    <property type="evidence" value="ECO:0007669"/>
    <property type="project" value="UniProtKB-KW"/>
</dbReference>
<dbReference type="SUPFAM" id="SSF52743">
    <property type="entry name" value="Subtilisin-like"/>
    <property type="match status" value="1"/>
</dbReference>
<evidence type="ECO:0000256" key="5">
    <source>
        <dbReference type="ARBA" id="ARBA00022825"/>
    </source>
</evidence>